<reference evidence="1" key="1">
    <citation type="journal article" date="2020" name="New Phytol.">
        <title>Comparative genomics reveals dynamic genome evolution in host specialist ectomycorrhizal fungi.</title>
        <authorList>
            <person name="Lofgren L.A."/>
            <person name="Nguyen N.H."/>
            <person name="Vilgalys R."/>
            <person name="Ruytinx J."/>
            <person name="Liao H.L."/>
            <person name="Branco S."/>
            <person name="Kuo A."/>
            <person name="LaButti K."/>
            <person name="Lipzen A."/>
            <person name="Andreopoulos W."/>
            <person name="Pangilinan J."/>
            <person name="Riley R."/>
            <person name="Hundley H."/>
            <person name="Na H."/>
            <person name="Barry K."/>
            <person name="Grigoriev I.V."/>
            <person name="Stajich J.E."/>
            <person name="Kennedy P.G."/>
        </authorList>
    </citation>
    <scope>NUCLEOTIDE SEQUENCE</scope>
    <source>
        <strain evidence="1">FC203</strain>
    </source>
</reference>
<dbReference type="Proteomes" id="UP001195769">
    <property type="component" value="Unassembled WGS sequence"/>
</dbReference>
<protein>
    <submittedName>
        <fullName evidence="1">Uncharacterized protein</fullName>
    </submittedName>
</protein>
<keyword evidence="2" id="KW-1185">Reference proteome</keyword>
<dbReference type="Pfam" id="PF20414">
    <property type="entry name" value="DUF6698"/>
    <property type="match status" value="1"/>
</dbReference>
<organism evidence="1 2">
    <name type="scientific">Suillus fuscotomentosus</name>
    <dbReference type="NCBI Taxonomy" id="1912939"/>
    <lineage>
        <taxon>Eukaryota</taxon>
        <taxon>Fungi</taxon>
        <taxon>Dikarya</taxon>
        <taxon>Basidiomycota</taxon>
        <taxon>Agaricomycotina</taxon>
        <taxon>Agaricomycetes</taxon>
        <taxon>Agaricomycetidae</taxon>
        <taxon>Boletales</taxon>
        <taxon>Suillineae</taxon>
        <taxon>Suillaceae</taxon>
        <taxon>Suillus</taxon>
    </lineage>
</organism>
<dbReference type="GeneID" id="64671536"/>
<dbReference type="InterPro" id="IPR046521">
    <property type="entry name" value="DUF6698"/>
</dbReference>
<gene>
    <name evidence="1" type="ORF">F5891DRAFT_982658</name>
</gene>
<sequence>MDHTTGEVALKKQSLRPVDNSLWIVEWSSPHDALSQDPLHAYDSGLFGDHMFEEVKDHLKTLGRTAEKTTDDQFAAFPRWRNLNHFDHVTNISFSDGNKYLDISKQILYTTQNVLTCKDDEAGYALLKCIASYLHAYMYITFDIHTESTITAGEAEILVFQKCLDEYIKILGDEATKNWNFPKVHSMRHIFSDIRAKGAARNFSMQPNEKHHGPIKRAYKLQTNGKDIANQILRVDHTTFVSVVLRNRINHFDDERRKAILSERELETEDLDDQSFGGHIHLGAPQSAITFAQLENDNVSNRAFGQFHKKLLTFLNHALPAYNIPLPDGKTWLTLSAQDMVQEHQYLKVNYESVVDWKLTTDHLRCNPSFHGREQCDCALVRTQDKDGNNKNIFVRILFMFKQSIGSQTLDLTLVQPMDAPTDPQHAVDRDLRLRRLHARPLTSTEFIMLHSVIRGALLVPDFAKIYVLMNALSTSHALYYMVLYILQHAVPSRPEFSHLYSVFNLKSSAIMPSAHCRAATIESSSGTDQEFSSESDSDDSDAELIQVRTALAPAPPDATSQELRKALEISQRLLLNLRGKCHEAIKKNALLEAAVPKDHKCRNLTSNDLAMAAKKDTIRALGKKYSITHCLWINIELFPLSARTCPDIDLNSKECWHTGVLMEDGVRAELFKFIPEEERELMSYQNFGSQVLKVSLFGKSSLAPTGAASSRTKAKIWKLRAITPGMIAAAAVVAIFLLSGDAELTEIGDTMKIPYREYHNFYRQRLLTGGAWAHQVITFFNDALFSGTSSYVPPSTTLNDDGLGHTWEEDFDRAIEDKLAEPVVDDGTPPIPPQHANDNTNSGSVQLPQFWLPQFRLPLQLLQLPL</sequence>
<dbReference type="EMBL" id="JABBWK010000046">
    <property type="protein sequence ID" value="KAG1897479.1"/>
    <property type="molecule type" value="Genomic_DNA"/>
</dbReference>
<dbReference type="RefSeq" id="XP_041223055.1">
    <property type="nucleotide sequence ID" value="XM_041377238.1"/>
</dbReference>
<proteinExistence type="predicted"/>
<name>A0AAD4HJ78_9AGAM</name>
<evidence type="ECO:0000313" key="1">
    <source>
        <dbReference type="EMBL" id="KAG1897479.1"/>
    </source>
</evidence>
<dbReference type="AlphaFoldDB" id="A0AAD4HJ78"/>
<evidence type="ECO:0000313" key="2">
    <source>
        <dbReference type="Proteomes" id="UP001195769"/>
    </source>
</evidence>
<comment type="caution">
    <text evidence="1">The sequence shown here is derived from an EMBL/GenBank/DDBJ whole genome shotgun (WGS) entry which is preliminary data.</text>
</comment>
<accession>A0AAD4HJ78</accession>